<dbReference type="Gene3D" id="3.40.50.300">
    <property type="entry name" value="P-loop containing nucleotide triphosphate hydrolases"/>
    <property type="match status" value="2"/>
</dbReference>
<dbReference type="EMBL" id="CM026422">
    <property type="protein sequence ID" value="KAG0586858.1"/>
    <property type="molecule type" value="Genomic_DNA"/>
</dbReference>
<evidence type="ECO:0000256" key="1">
    <source>
        <dbReference type="SAM" id="Coils"/>
    </source>
</evidence>
<dbReference type="InterPro" id="IPR032675">
    <property type="entry name" value="LRR_dom_sf"/>
</dbReference>
<dbReference type="PROSITE" id="PS00675">
    <property type="entry name" value="SIGMA54_INTERACT_1"/>
    <property type="match status" value="1"/>
</dbReference>
<dbReference type="SUPFAM" id="SSF52540">
    <property type="entry name" value="P-loop containing nucleoside triphosphate hydrolases"/>
    <property type="match status" value="2"/>
</dbReference>
<dbReference type="EMBL" id="CM026422">
    <property type="protein sequence ID" value="KAG0586859.1"/>
    <property type="molecule type" value="Genomic_DNA"/>
</dbReference>
<evidence type="ECO:0000313" key="4">
    <source>
        <dbReference type="EMBL" id="KAG0586858.1"/>
    </source>
</evidence>
<dbReference type="PANTHER" id="PTHR32046:SF11">
    <property type="entry name" value="IMMUNE-ASSOCIATED NUCLEOTIDE-BINDING PROTEIN 10-LIKE"/>
    <property type="match status" value="1"/>
</dbReference>
<reference evidence="4" key="1">
    <citation type="submission" date="2020-06" db="EMBL/GenBank/DDBJ databases">
        <title>WGS assembly of Ceratodon purpureus strain R40.</title>
        <authorList>
            <person name="Carey S.B."/>
            <person name="Jenkins J."/>
            <person name="Shu S."/>
            <person name="Lovell J.T."/>
            <person name="Sreedasyam A."/>
            <person name="Maumus F."/>
            <person name="Tiley G.P."/>
            <person name="Fernandez-Pozo N."/>
            <person name="Barry K."/>
            <person name="Chen C."/>
            <person name="Wang M."/>
            <person name="Lipzen A."/>
            <person name="Daum C."/>
            <person name="Saski C.A."/>
            <person name="Payton A.C."/>
            <person name="Mcbreen J.C."/>
            <person name="Conrad R.E."/>
            <person name="Kollar L.M."/>
            <person name="Olsson S."/>
            <person name="Huttunen S."/>
            <person name="Landis J.B."/>
            <person name="Wickett N.J."/>
            <person name="Johnson M.G."/>
            <person name="Rensing S.A."/>
            <person name="Grimwood J."/>
            <person name="Schmutz J."/>
            <person name="Mcdaniel S.F."/>
        </authorList>
    </citation>
    <scope>NUCLEOTIDE SEQUENCE</scope>
    <source>
        <strain evidence="4">R40</strain>
    </source>
</reference>
<evidence type="ECO:0000313" key="5">
    <source>
        <dbReference type="Proteomes" id="UP000822688"/>
    </source>
</evidence>
<dbReference type="PANTHER" id="PTHR32046">
    <property type="entry name" value="G DOMAIN-CONTAINING PROTEIN"/>
    <property type="match status" value="1"/>
</dbReference>
<protein>
    <recommendedName>
        <fullName evidence="3">TIR domain-containing protein</fullName>
    </recommendedName>
</protein>
<feature type="domain" description="TIR" evidence="3">
    <location>
        <begin position="26"/>
        <end position="175"/>
    </location>
</feature>
<sequence length="1635" mass="185820">MADGLEPDPGPGRPRSDDERYPELLPKHTIFLSHSGAEKPFVEQLCLDLEKSHYYPFFDRRQDSLPIGKRFSTLIKEAASKCLVGVIVLSKSFLTSKWPMKELITFMEAVKERPRSLEIPIEVNGESRSPSLPDDDNDHCNNRNLEVVPLFFKITPDELNDDHLTQCWKELILKDMGRDPQKYGNPSDESLISEAENDLGGFITKKQYFEAFHKLKSINGMRFESSGNSEPKYRKKVVDAVLRLVPRQLQVDTTGMQGQERLCEEIEKMFCKKEGPPMIVRQYLGLFGKAGLGKTTICCEAMFQYMQGKHRGRYCRVKLTESDKAADGKGADERSADGKKRQERIKLAIQQLVGLPKDLSKVMSEREGLNYLATQLRGIQQPVFLVVDNVTENSLEEAKWYANAEWPSNSYVLVTSRSREILEIVLGGKQYCKEFPQLTEKEAEKLFLSKALSTDISREHTNDERQILQTCLSRCCIDKQYIPRSLMKFAFFLHTKGDILSWKNHIADADSILRLEYDNLDDVSKLIFLDLAIFAHEMSFTHMDFHDELDWVEHDNSKLVVDFIAMLHGISPYVAKSKVNGLRSSSFLKDSMTKISVSDDYKEFAQHTLLNEADGVEKKWCMVSTPEGEMDYVNGMVRVFLAGIRFDPDLYKIRKWRTVKFLFLYGVRKLPKLDLKGLRSLRVLRVIGCYDLEKIVCSCNSASSEGLYCYQKERGCLTELRVVQLEYLPKLREASFPMHSWKLETLWFYECPNVTHFPNLHFCSKLKRFRLPCGDFKGFQGLRTNQELTELAFHWETDTVSNFTEDMRKNLLHDVMNLTNLTVLDIVDEREVYDWIPAGFCLNVGRLVLLTFLDLSCATSIEEVEGLEQLSHLTSLGLYGCCELRKLPDIFAKLKKLKRLCIGHCHKLDLSTQTSPEDGSWDIEAFHALGESCAFGAHECLDHCSESDEQEARSKVCKLCDEDEWNLKYTAKDQAKPPKDVDVCPEQEGSSGKTITRAPILHQVSNSMEKDEDVFSAIPPVEVKDDKPDDSLNILLLGESGVGKSTFINALCNYLKFPTLDEARRGEMQGLIYSEFIASNDDGDEIKIVVGTPNDDEGARNKGVGGSCTQKCKAYTFPIGEKKLIRLVDSPGIGDTRGFDQDIKNIKDILSFISRYERMNAICILLKPDQERLTISLRYCILELLAHLHKDASTNILFCFTNSRRTMFRVGGTKRLLTQLLSQSPQTAAIKLEKNTMYHFDSEGFRFLACVKNGLDFSEHESDTFRSSWKQSSDEAARLIQHIASLTPHDIQSTLSLNRVRDMLTTIEVPLAAISAAIQNNLVENRKVMKELLESQGNIADKCKNLVIREERSEMVALGHLRTICNSTSCLGKVCHDNCSPTETVAGVAGGILSYFSGEEKVFCEKLSLRKRKCRICKCPNNAHNRVSQEMRNVVREREDESVRKVIEKTAGDIEKMKEISMIYETREKSFEDEMSAVVNAAALFAGFLEQNSIITYHAATQEYLKDQIKKERHSGKAGKERIAELESLLDTYERQVHNFRNRRGPTTGDVQMITPDDVKLELKKLIALPRHGQSLQILMDDVDREYKLSALRHDEVAVDVPHVPSGKEASQNNSKSLLEKLAAVDLSAQKKLAS</sequence>
<gene>
    <name evidence="4" type="ORF">KC19_2G122900</name>
</gene>
<evidence type="ECO:0000259" key="3">
    <source>
        <dbReference type="PROSITE" id="PS50104"/>
    </source>
</evidence>
<comment type="caution">
    <text evidence="4">The sequence shown here is derived from an EMBL/GenBank/DDBJ whole genome shotgun (WGS) entry which is preliminary data.</text>
</comment>
<accession>A0A8T0IW04</accession>
<keyword evidence="5" id="KW-1185">Reference proteome</keyword>
<dbReference type="EMBL" id="CM026422">
    <property type="protein sequence ID" value="KAG0586857.1"/>
    <property type="molecule type" value="Genomic_DNA"/>
</dbReference>
<dbReference type="Proteomes" id="UP000822688">
    <property type="component" value="Chromosome 2"/>
</dbReference>
<dbReference type="InterPro" id="IPR027417">
    <property type="entry name" value="P-loop_NTPase"/>
</dbReference>
<dbReference type="InterPro" id="IPR025662">
    <property type="entry name" value="Sigma_54_int_dom_ATP-bd_1"/>
</dbReference>
<dbReference type="CDD" id="cd00882">
    <property type="entry name" value="Ras_like_GTPase"/>
    <property type="match status" value="1"/>
</dbReference>
<organism evidence="4 5">
    <name type="scientific">Ceratodon purpureus</name>
    <name type="common">Fire moss</name>
    <name type="synonym">Dicranum purpureum</name>
    <dbReference type="NCBI Taxonomy" id="3225"/>
    <lineage>
        <taxon>Eukaryota</taxon>
        <taxon>Viridiplantae</taxon>
        <taxon>Streptophyta</taxon>
        <taxon>Embryophyta</taxon>
        <taxon>Bryophyta</taxon>
        <taxon>Bryophytina</taxon>
        <taxon>Bryopsida</taxon>
        <taxon>Dicranidae</taxon>
        <taxon>Pseudoditrichales</taxon>
        <taxon>Ditrichaceae</taxon>
        <taxon>Ceratodon</taxon>
    </lineage>
</organism>
<dbReference type="Pfam" id="PF13676">
    <property type="entry name" value="TIR_2"/>
    <property type="match status" value="1"/>
</dbReference>
<keyword evidence="1" id="KW-0175">Coiled coil</keyword>
<proteinExistence type="predicted"/>
<dbReference type="SUPFAM" id="SSF52058">
    <property type="entry name" value="L domain-like"/>
    <property type="match status" value="1"/>
</dbReference>
<dbReference type="GO" id="GO:0043531">
    <property type="term" value="F:ADP binding"/>
    <property type="evidence" value="ECO:0007669"/>
    <property type="project" value="InterPro"/>
</dbReference>
<dbReference type="SMART" id="SM00255">
    <property type="entry name" value="TIR"/>
    <property type="match status" value="1"/>
</dbReference>
<dbReference type="InterPro" id="IPR035897">
    <property type="entry name" value="Toll_tir_struct_dom_sf"/>
</dbReference>
<dbReference type="Gene3D" id="3.40.50.10140">
    <property type="entry name" value="Toll/interleukin-1 receptor homology (TIR) domain"/>
    <property type="match status" value="1"/>
</dbReference>
<name>A0A8T0IW04_CERPU</name>
<evidence type="ECO:0000256" key="2">
    <source>
        <dbReference type="SAM" id="MobiDB-lite"/>
    </source>
</evidence>
<feature type="coiled-coil region" evidence="1">
    <location>
        <begin position="1516"/>
        <end position="1543"/>
    </location>
</feature>
<dbReference type="PROSITE" id="PS50104">
    <property type="entry name" value="TIR"/>
    <property type="match status" value="1"/>
</dbReference>
<dbReference type="EMBL" id="CM026422">
    <property type="protein sequence ID" value="KAG0586860.1"/>
    <property type="molecule type" value="Genomic_DNA"/>
</dbReference>
<dbReference type="GO" id="GO:0007165">
    <property type="term" value="P:signal transduction"/>
    <property type="evidence" value="ECO:0007669"/>
    <property type="project" value="InterPro"/>
</dbReference>
<feature type="region of interest" description="Disordered" evidence="2">
    <location>
        <begin position="1"/>
        <end position="20"/>
    </location>
</feature>
<dbReference type="SUPFAM" id="SSF52200">
    <property type="entry name" value="Toll/Interleukin receptor TIR domain"/>
    <property type="match status" value="1"/>
</dbReference>
<dbReference type="InterPro" id="IPR000157">
    <property type="entry name" value="TIR_dom"/>
</dbReference>
<dbReference type="Gene3D" id="3.80.10.10">
    <property type="entry name" value="Ribonuclease Inhibitor"/>
    <property type="match status" value="1"/>
</dbReference>